<feature type="binding site" evidence="8">
    <location>
        <position position="111"/>
    </location>
    <ligand>
        <name>Zn(2+)</name>
        <dbReference type="ChEBI" id="CHEBI:29105"/>
        <label>2</label>
    </ligand>
</feature>
<comment type="function">
    <text evidence="7">DNA-dependent RNA polymerase catalyzes the transcription of DNA into RNA using the four ribonucleoside triphosphates as substrates.</text>
</comment>
<evidence type="ECO:0000256" key="5">
    <source>
        <dbReference type="ARBA" id="ARBA00022833"/>
    </source>
</evidence>
<dbReference type="PANTHER" id="PTHR11239">
    <property type="entry name" value="DNA-DIRECTED RNA POLYMERASE"/>
    <property type="match status" value="1"/>
</dbReference>
<keyword evidence="6 7" id="KW-0539">Nucleus</keyword>
<keyword evidence="7" id="KW-0804">Transcription</keyword>
<keyword evidence="3 8" id="KW-0479">Metal-binding</keyword>
<organism evidence="12">
    <name type="scientific">Tetraselmis sp. GSL018</name>
    <dbReference type="NCBI Taxonomy" id="582737"/>
    <lineage>
        <taxon>Eukaryota</taxon>
        <taxon>Viridiplantae</taxon>
        <taxon>Chlorophyta</taxon>
        <taxon>core chlorophytes</taxon>
        <taxon>Chlorodendrophyceae</taxon>
        <taxon>Chlorodendrales</taxon>
        <taxon>Chlorodendraceae</taxon>
        <taxon>Tetraselmis</taxon>
    </lineage>
</organism>
<sequence length="122" mass="13997">MAETSSKDWLFCPRSGALLQLQPSTGQAVCPDCSFKRPLEELRNIRIVTSSNMEDYRRRYNLEPVVKKAADVTRQRATTEEDCPECGHHGLEFYTMQLRSADEGQTVFYECPKCGHKYSQNN</sequence>
<name>A0A061SGN3_9CHLO</name>
<accession>A0A061SGN3</accession>
<dbReference type="InterPro" id="IPR034004">
    <property type="entry name" value="Zn_ribbon_RPA12_C"/>
</dbReference>
<comment type="subcellular location">
    <subcellularLocation>
        <location evidence="1">Nucleus</location>
        <location evidence="1">Nucleolus</location>
    </subcellularLocation>
</comment>
<feature type="binding site" evidence="8">
    <location>
        <position position="30"/>
    </location>
    <ligand>
        <name>Zn(2+)</name>
        <dbReference type="ChEBI" id="CHEBI:29105"/>
        <label>1</label>
    </ligand>
</feature>
<evidence type="ECO:0000256" key="8">
    <source>
        <dbReference type="PIRSR" id="PIRSR005586-1"/>
    </source>
</evidence>
<keyword evidence="5 8" id="KW-0862">Zinc</keyword>
<evidence type="ECO:0000259" key="10">
    <source>
        <dbReference type="PROSITE" id="PS51133"/>
    </source>
</evidence>
<dbReference type="GO" id="GO:0006363">
    <property type="term" value="P:termination of RNA polymerase I transcription"/>
    <property type="evidence" value="ECO:0007669"/>
    <property type="project" value="TreeGrafter"/>
</dbReference>
<reference evidence="12" key="1">
    <citation type="submission" date="2014-05" db="EMBL/GenBank/DDBJ databases">
        <title>The transcriptome of the halophilic microalga Tetraselmis sp. GSL018 isolated from the Great Salt Lake, Utah.</title>
        <authorList>
            <person name="Jinkerson R.E."/>
            <person name="D'Adamo S."/>
            <person name="Posewitz M.C."/>
        </authorList>
    </citation>
    <scope>NUCLEOTIDE SEQUENCE</scope>
    <source>
        <strain evidence="12">GSL018</strain>
    </source>
</reference>
<evidence type="ECO:0000256" key="1">
    <source>
        <dbReference type="ARBA" id="ARBA00004604"/>
    </source>
</evidence>
<dbReference type="GO" id="GO:0003676">
    <property type="term" value="F:nucleic acid binding"/>
    <property type="evidence" value="ECO:0007669"/>
    <property type="project" value="InterPro"/>
</dbReference>
<comment type="similarity">
    <text evidence="7">Belongs to the archaeal rpoM/eukaryotic RPA12/RPB9/RPC11 RNA polymerase family.</text>
</comment>
<dbReference type="EMBL" id="GBEZ01002908">
    <property type="protein sequence ID" value="JAC82189.1"/>
    <property type="molecule type" value="Transcribed_RNA"/>
</dbReference>
<dbReference type="InterPro" id="IPR001222">
    <property type="entry name" value="Znf_TFIIS"/>
</dbReference>
<evidence type="ECO:0000256" key="9">
    <source>
        <dbReference type="PROSITE-ProRule" id="PRU00472"/>
    </source>
</evidence>
<keyword evidence="2 7" id="KW-0240">DNA-directed RNA polymerase</keyword>
<evidence type="ECO:0000313" key="11">
    <source>
        <dbReference type="EMBL" id="JAC74751.1"/>
    </source>
</evidence>
<evidence type="ECO:0000313" key="12">
    <source>
        <dbReference type="EMBL" id="JAC82189.1"/>
    </source>
</evidence>
<evidence type="ECO:0000256" key="3">
    <source>
        <dbReference type="ARBA" id="ARBA00022723"/>
    </source>
</evidence>
<dbReference type="GO" id="GO:0003899">
    <property type="term" value="F:DNA-directed RNA polymerase activity"/>
    <property type="evidence" value="ECO:0007669"/>
    <property type="project" value="InterPro"/>
</dbReference>
<dbReference type="PANTHER" id="PTHR11239:SF14">
    <property type="entry name" value="DNA-DIRECTED RNA POLYMERASE I SUBUNIT RPA12"/>
    <property type="match status" value="1"/>
</dbReference>
<dbReference type="PIRSF" id="PIRSF005586">
    <property type="entry name" value="RNApol_RpoM"/>
    <property type="match status" value="1"/>
</dbReference>
<feature type="domain" description="TFIIS-type" evidence="10">
    <location>
        <begin position="79"/>
        <end position="119"/>
    </location>
</feature>
<evidence type="ECO:0000256" key="2">
    <source>
        <dbReference type="ARBA" id="ARBA00022478"/>
    </source>
</evidence>
<dbReference type="PROSITE" id="PS51133">
    <property type="entry name" value="ZF_TFIIS_2"/>
    <property type="match status" value="1"/>
</dbReference>
<dbReference type="Gene3D" id="2.20.25.10">
    <property type="match status" value="1"/>
</dbReference>
<evidence type="ECO:0000256" key="6">
    <source>
        <dbReference type="ARBA" id="ARBA00023242"/>
    </source>
</evidence>
<dbReference type="SMART" id="SM00440">
    <property type="entry name" value="ZnF_C2C2"/>
    <property type="match status" value="1"/>
</dbReference>
<dbReference type="SUPFAM" id="SSF57783">
    <property type="entry name" value="Zinc beta-ribbon"/>
    <property type="match status" value="1"/>
</dbReference>
<feature type="binding site" evidence="8">
    <location>
        <position position="83"/>
    </location>
    <ligand>
        <name>Zn(2+)</name>
        <dbReference type="ChEBI" id="CHEBI:29105"/>
        <label>2</label>
    </ligand>
</feature>
<dbReference type="GO" id="GO:0005736">
    <property type="term" value="C:RNA polymerase I complex"/>
    <property type="evidence" value="ECO:0007669"/>
    <property type="project" value="TreeGrafter"/>
</dbReference>
<feature type="binding site" evidence="8">
    <location>
        <position position="114"/>
    </location>
    <ligand>
        <name>Zn(2+)</name>
        <dbReference type="ChEBI" id="CHEBI:29105"/>
        <label>2</label>
    </ligand>
</feature>
<dbReference type="GO" id="GO:0008270">
    <property type="term" value="F:zinc ion binding"/>
    <property type="evidence" value="ECO:0007669"/>
    <property type="project" value="UniProtKB-KW"/>
</dbReference>
<feature type="binding site" evidence="8">
    <location>
        <position position="12"/>
    </location>
    <ligand>
        <name>Zn(2+)</name>
        <dbReference type="ChEBI" id="CHEBI:29105"/>
        <label>1</label>
    </ligand>
</feature>
<feature type="binding site" evidence="8">
    <location>
        <position position="86"/>
    </location>
    <ligand>
        <name>Zn(2+)</name>
        <dbReference type="ChEBI" id="CHEBI:29105"/>
        <label>2</label>
    </ligand>
</feature>
<dbReference type="Pfam" id="PF01096">
    <property type="entry name" value="Zn_ribbon_TFIIS"/>
    <property type="match status" value="1"/>
</dbReference>
<keyword evidence="4 9" id="KW-0863">Zinc-finger</keyword>
<gene>
    <name evidence="12" type="primary">RPA12</name>
    <name evidence="11" type="ORF">TSPGSL018_25106</name>
    <name evidence="12" type="ORF">TSPGSL018_6278</name>
</gene>
<dbReference type="EMBL" id="GBEZ01010990">
    <property type="protein sequence ID" value="JAC74751.1"/>
    <property type="molecule type" value="Transcribed_RNA"/>
</dbReference>
<protein>
    <recommendedName>
        <fullName evidence="7">DNA-directed RNA polymerase subunit</fullName>
    </recommendedName>
</protein>
<dbReference type="InterPro" id="IPR012164">
    <property type="entry name" value="Rpa12/Rpb9/Rpc10/TFS"/>
</dbReference>
<proteinExistence type="inferred from homology"/>
<evidence type="ECO:0000256" key="7">
    <source>
        <dbReference type="PIRNR" id="PIRNR005586"/>
    </source>
</evidence>
<dbReference type="AlphaFoldDB" id="A0A061SGN3"/>
<evidence type="ECO:0000256" key="4">
    <source>
        <dbReference type="ARBA" id="ARBA00022771"/>
    </source>
</evidence>
<dbReference type="CDD" id="cd10507">
    <property type="entry name" value="Zn-ribbon_RPA12"/>
    <property type="match status" value="1"/>
</dbReference>
<feature type="binding site" evidence="8">
    <location>
        <position position="33"/>
    </location>
    <ligand>
        <name>Zn(2+)</name>
        <dbReference type="ChEBI" id="CHEBI:29105"/>
        <label>1</label>
    </ligand>
</feature>